<evidence type="ECO:0008006" key="4">
    <source>
        <dbReference type="Google" id="ProtNLM"/>
    </source>
</evidence>
<organism evidence="2 3">
    <name type="scientific">Rhodovibrio sodomensis</name>
    <dbReference type="NCBI Taxonomy" id="1088"/>
    <lineage>
        <taxon>Bacteria</taxon>
        <taxon>Pseudomonadati</taxon>
        <taxon>Pseudomonadota</taxon>
        <taxon>Alphaproteobacteria</taxon>
        <taxon>Rhodospirillales</taxon>
        <taxon>Rhodovibrionaceae</taxon>
        <taxon>Rhodovibrio</taxon>
    </lineage>
</organism>
<sequence>MRPQTALGSLIALLFYAVTGLAFHLIAYGEVDWNGAFVYVAMAFWPLMLGWELLRIAAIVAVVVVIGLAAYALLRGLLQRLGRHGGL</sequence>
<keyword evidence="1" id="KW-0472">Membrane</keyword>
<name>A0ABS1DF93_9PROT</name>
<keyword evidence="3" id="KW-1185">Reference proteome</keyword>
<keyword evidence="1" id="KW-0812">Transmembrane</keyword>
<protein>
    <recommendedName>
        <fullName evidence="4">DUF4175 domain-containing protein</fullName>
    </recommendedName>
</protein>
<dbReference type="EMBL" id="NRRL01000027">
    <property type="protein sequence ID" value="MBK1668616.1"/>
    <property type="molecule type" value="Genomic_DNA"/>
</dbReference>
<evidence type="ECO:0000313" key="3">
    <source>
        <dbReference type="Proteomes" id="UP001296873"/>
    </source>
</evidence>
<accession>A0ABS1DF93</accession>
<feature type="transmembrane region" description="Helical" evidence="1">
    <location>
        <begin position="6"/>
        <end position="26"/>
    </location>
</feature>
<evidence type="ECO:0000313" key="2">
    <source>
        <dbReference type="EMBL" id="MBK1668616.1"/>
    </source>
</evidence>
<gene>
    <name evidence="2" type="ORF">CKO28_11300</name>
</gene>
<comment type="caution">
    <text evidence="2">The sequence shown here is derived from an EMBL/GenBank/DDBJ whole genome shotgun (WGS) entry which is preliminary data.</text>
</comment>
<reference evidence="2 3" key="1">
    <citation type="journal article" date="2020" name="Microorganisms">
        <title>Osmotic Adaptation and Compatible Solute Biosynthesis of Phototrophic Bacteria as Revealed from Genome Analyses.</title>
        <authorList>
            <person name="Imhoff J.F."/>
            <person name="Rahn T."/>
            <person name="Kunzel S."/>
            <person name="Keller A."/>
            <person name="Neulinger S.C."/>
        </authorList>
    </citation>
    <scope>NUCLEOTIDE SEQUENCE [LARGE SCALE GENOMIC DNA]</scope>
    <source>
        <strain evidence="2 3">DSM 9895</strain>
    </source>
</reference>
<dbReference type="RefSeq" id="WP_200340933.1">
    <property type="nucleotide sequence ID" value="NZ_NRRL01000027.1"/>
</dbReference>
<dbReference type="Proteomes" id="UP001296873">
    <property type="component" value="Unassembled WGS sequence"/>
</dbReference>
<feature type="transmembrane region" description="Helical" evidence="1">
    <location>
        <begin position="56"/>
        <end position="74"/>
    </location>
</feature>
<proteinExistence type="predicted"/>
<keyword evidence="1" id="KW-1133">Transmembrane helix</keyword>
<evidence type="ECO:0000256" key="1">
    <source>
        <dbReference type="SAM" id="Phobius"/>
    </source>
</evidence>